<proteinExistence type="predicted"/>
<dbReference type="Gene3D" id="3.30.565.40">
    <property type="entry name" value="Fervidobacterium nodosum Rt17-B1 like"/>
    <property type="match status" value="1"/>
</dbReference>
<dbReference type="InterPro" id="IPR021729">
    <property type="entry name" value="DUF3298"/>
</dbReference>
<dbReference type="InterPro" id="IPR032774">
    <property type="entry name" value="WG_beta_rep"/>
</dbReference>
<dbReference type="Proteomes" id="UP000323257">
    <property type="component" value="Unassembled WGS sequence"/>
</dbReference>
<dbReference type="RefSeq" id="WP_148927582.1">
    <property type="nucleotide sequence ID" value="NZ_VNHS01000001.1"/>
</dbReference>
<gene>
    <name evidence="2" type="ORF">BCM02_101653</name>
</gene>
<feature type="domain" description="DUF3298" evidence="1">
    <location>
        <begin position="738"/>
        <end position="812"/>
    </location>
</feature>
<dbReference type="PANTHER" id="PTHR37841:SF1">
    <property type="entry name" value="DUF3298 DOMAIN-CONTAINING PROTEIN"/>
    <property type="match status" value="1"/>
</dbReference>
<dbReference type="OrthoDB" id="5637at2"/>
<sequence>MIAHEQQLVRLVGQFLPHGAELAVIERPVKHPAIVAADLNGDREPEVAAVYRYGDALYLLVLRNTDEGWEAVVNERGSGYGVTLLSASPVTSAKRNNLLVGWQMGAIWSQLAIYDWEPGGLRSVLKEPLTYSYIEVMDMVAPGGRDGQSELALWSHDTGEAYRVEVLRWHGGAIVPAPDAETGYFHKVAGYYEQMVRLHPDYAFYWYYWADAQLRAGAPQAALLTVGRAMEFPHPYPSREELERLQREIAGQLQRSQGAATRTEALFPASLKTVNGIRWGYIDRSGKMVLQPRFRSAGAFGRNGLASVGTEQGTGLIDTSGRFVVQPIYDSIGEFSEGHAVVIDKEGFKLMDAEGRIVTKRAYSFLGNLHNNRAVFYVQHTDGNLLYGYIEGAGNEVIPARFEEADDFQRDRALVKTKEGEYAVIRPDGTQVAVFHHPFVGPPSDGLLSFQQEAGGKYGYIDEKGRIVIQPAYTYAQPFRDGLAVVNTGEDYKSVYGVIDKKGNYVVQPGYNDIRHPGDNRLALGQAIDENEPYRGSKFAIATAKGVRLSDFVYFDVQDYKQGLASVYDRTHTYFIDRTGKAAPGYPRIKGSGTLTLEDGLIAANVDQRLSYWTNDGQSVWRQNSIIPLRDPYRVREVKYSPNKDYLVYYPQLEGMSNPNTQQNVNTKLKELSQVKPVPADQQLEASYTGDFQISMFRKNLLVLELSAYDFPFGAAHGMPTLIYPHVDITTGAFYRLEDLFKPGSDYVKALSDIVGQQIKNDPQYDYVFPDTYKGIAPDQPFYVSGTALHLYFAPYEIGPYAAGFPTFTIPFAQINAILAKDRPFWQSFR</sequence>
<dbReference type="PANTHER" id="PTHR37841">
    <property type="entry name" value="GLR2918 PROTEIN"/>
    <property type="match status" value="1"/>
</dbReference>
<dbReference type="AlphaFoldDB" id="A0A5S5CJ32"/>
<dbReference type="InterPro" id="IPR037126">
    <property type="entry name" value="PdaC/RsiV-like_sf"/>
</dbReference>
<name>A0A5S5CJ32_9BACL</name>
<reference evidence="2 3" key="1">
    <citation type="submission" date="2019-07" db="EMBL/GenBank/DDBJ databases">
        <title>Genomic Encyclopedia of Type Strains, Phase III (KMG-III): the genomes of soil and plant-associated and newly described type strains.</title>
        <authorList>
            <person name="Whitman W."/>
        </authorList>
    </citation>
    <scope>NUCLEOTIDE SEQUENCE [LARGE SCALE GENOMIC DNA]</scope>
    <source>
        <strain evidence="2 3">BL24</strain>
    </source>
</reference>
<dbReference type="Pfam" id="PF11738">
    <property type="entry name" value="DUF3298"/>
    <property type="match status" value="1"/>
</dbReference>
<evidence type="ECO:0000313" key="2">
    <source>
        <dbReference type="EMBL" id="TYP79534.1"/>
    </source>
</evidence>
<evidence type="ECO:0000259" key="1">
    <source>
        <dbReference type="Pfam" id="PF11738"/>
    </source>
</evidence>
<dbReference type="Gene3D" id="3.90.640.20">
    <property type="entry name" value="Heat-shock cognate protein, ATPase"/>
    <property type="match status" value="1"/>
</dbReference>
<comment type="caution">
    <text evidence="2">The sequence shown here is derived from an EMBL/GenBank/DDBJ whole genome shotgun (WGS) entry which is preliminary data.</text>
</comment>
<accession>A0A5S5CJ32</accession>
<protein>
    <submittedName>
        <fullName evidence="2">WG repeat protein</fullName>
    </submittedName>
</protein>
<keyword evidence="3" id="KW-1185">Reference proteome</keyword>
<dbReference type="EMBL" id="VNHS01000001">
    <property type="protein sequence ID" value="TYP79534.1"/>
    <property type="molecule type" value="Genomic_DNA"/>
</dbReference>
<evidence type="ECO:0000313" key="3">
    <source>
        <dbReference type="Proteomes" id="UP000323257"/>
    </source>
</evidence>
<dbReference type="InterPro" id="IPR011990">
    <property type="entry name" value="TPR-like_helical_dom_sf"/>
</dbReference>
<dbReference type="SUPFAM" id="SSF48452">
    <property type="entry name" value="TPR-like"/>
    <property type="match status" value="1"/>
</dbReference>
<organism evidence="2 3">
    <name type="scientific">Paenibacillus methanolicus</name>
    <dbReference type="NCBI Taxonomy" id="582686"/>
    <lineage>
        <taxon>Bacteria</taxon>
        <taxon>Bacillati</taxon>
        <taxon>Bacillota</taxon>
        <taxon>Bacilli</taxon>
        <taxon>Bacillales</taxon>
        <taxon>Paenibacillaceae</taxon>
        <taxon>Paenibacillus</taxon>
    </lineage>
</organism>
<dbReference type="Pfam" id="PF14903">
    <property type="entry name" value="WG_beta_rep"/>
    <property type="match status" value="5"/>
</dbReference>